<sequence>MEVITGSCRLGLWFVHAAWGGNRVYRVRFAREGLPGGDVPVPLRRYCAGMREDLTTLESPATEADTVTAAVYRAVRRVPYGETATYGEIAALVGTAPRVVGMAMAHNPTPLVIPCHRIVARDGIGGFSPELAIKEHLLAMERENARKNRRV</sequence>
<gene>
    <name evidence="12" type="ORF">FGU65_12730</name>
</gene>
<keyword evidence="9" id="KW-0234">DNA repair</keyword>
<dbReference type="EMBL" id="VCYH01000009">
    <property type="protein sequence ID" value="MDN7025734.1"/>
    <property type="molecule type" value="Genomic_DNA"/>
</dbReference>
<dbReference type="InterPro" id="IPR036217">
    <property type="entry name" value="MethylDNA_cys_MeTrfase_DNAb"/>
</dbReference>
<evidence type="ECO:0000256" key="7">
    <source>
        <dbReference type="ARBA" id="ARBA00022679"/>
    </source>
</evidence>
<evidence type="ECO:0000256" key="6">
    <source>
        <dbReference type="ARBA" id="ARBA00022603"/>
    </source>
</evidence>
<evidence type="ECO:0000256" key="3">
    <source>
        <dbReference type="ARBA" id="ARBA00008711"/>
    </source>
</evidence>
<dbReference type="NCBIfam" id="TIGR00589">
    <property type="entry name" value="ogt"/>
    <property type="match status" value="1"/>
</dbReference>
<dbReference type="PANTHER" id="PTHR46460:SF1">
    <property type="entry name" value="METHYLATED-DNA--PROTEIN-CYSTEINE METHYLTRANSFERASE"/>
    <property type="match status" value="1"/>
</dbReference>
<dbReference type="InterPro" id="IPR036388">
    <property type="entry name" value="WH-like_DNA-bd_sf"/>
</dbReference>
<evidence type="ECO:0000256" key="10">
    <source>
        <dbReference type="ARBA" id="ARBA00049348"/>
    </source>
</evidence>
<proteinExistence type="inferred from homology"/>
<evidence type="ECO:0000256" key="8">
    <source>
        <dbReference type="ARBA" id="ARBA00022763"/>
    </source>
</evidence>
<evidence type="ECO:0000313" key="12">
    <source>
        <dbReference type="EMBL" id="MDN7025734.1"/>
    </source>
</evidence>
<dbReference type="InterPro" id="IPR001497">
    <property type="entry name" value="MethylDNA_cys_MeTrfase_AS"/>
</dbReference>
<keyword evidence="8" id="KW-0227">DNA damage</keyword>
<dbReference type="Pfam" id="PF01035">
    <property type="entry name" value="DNA_binding_1"/>
    <property type="match status" value="1"/>
</dbReference>
<dbReference type="PANTHER" id="PTHR46460">
    <property type="entry name" value="METHYLATED-DNA--PROTEIN-CYSTEINE METHYLTRANSFERASE"/>
    <property type="match status" value="1"/>
</dbReference>
<accession>A0ABT8MCT3</accession>
<comment type="catalytic activity">
    <reaction evidence="10">
        <text>a 6-O-methyl-2'-deoxyguanosine in DNA + L-cysteinyl-[protein] = S-methyl-L-cysteinyl-[protein] + a 2'-deoxyguanosine in DNA</text>
        <dbReference type="Rhea" id="RHEA:24000"/>
        <dbReference type="Rhea" id="RHEA-COMP:10131"/>
        <dbReference type="Rhea" id="RHEA-COMP:10132"/>
        <dbReference type="Rhea" id="RHEA-COMP:11367"/>
        <dbReference type="Rhea" id="RHEA-COMP:11368"/>
        <dbReference type="ChEBI" id="CHEBI:29950"/>
        <dbReference type="ChEBI" id="CHEBI:82612"/>
        <dbReference type="ChEBI" id="CHEBI:85445"/>
        <dbReference type="ChEBI" id="CHEBI:85448"/>
        <dbReference type="EC" id="2.1.1.63"/>
    </reaction>
</comment>
<feature type="domain" description="Methylated-DNA-[protein]-cysteine S-methyltransferase DNA binding" evidence="11">
    <location>
        <begin position="68"/>
        <end position="142"/>
    </location>
</feature>
<protein>
    <recommendedName>
        <fullName evidence="5">Methylated-DNA--protein-cysteine methyltransferase</fullName>
        <ecNumber evidence="4">2.1.1.63</ecNumber>
    </recommendedName>
</protein>
<comment type="caution">
    <text evidence="12">The sequence shown here is derived from an EMBL/GenBank/DDBJ whole genome shotgun (WGS) entry which is preliminary data.</text>
</comment>
<dbReference type="CDD" id="cd06445">
    <property type="entry name" value="ATase"/>
    <property type="match status" value="1"/>
</dbReference>
<dbReference type="Gene3D" id="1.10.10.10">
    <property type="entry name" value="Winged helix-like DNA-binding domain superfamily/Winged helix DNA-binding domain"/>
    <property type="match status" value="1"/>
</dbReference>
<dbReference type="PROSITE" id="PS00374">
    <property type="entry name" value="MGMT"/>
    <property type="match status" value="1"/>
</dbReference>
<dbReference type="EC" id="2.1.1.63" evidence="4"/>
<keyword evidence="6" id="KW-0489">Methyltransferase</keyword>
<keyword evidence="7" id="KW-0808">Transferase</keyword>
<name>A0ABT8MCT3_9EURY</name>
<dbReference type="Proteomes" id="UP001168338">
    <property type="component" value="Unassembled WGS sequence"/>
</dbReference>
<dbReference type="InterPro" id="IPR014048">
    <property type="entry name" value="MethylDNA_cys_MeTrfase_DNA-bd"/>
</dbReference>
<evidence type="ECO:0000259" key="11">
    <source>
        <dbReference type="Pfam" id="PF01035"/>
    </source>
</evidence>
<evidence type="ECO:0000313" key="13">
    <source>
        <dbReference type="Proteomes" id="UP001168338"/>
    </source>
</evidence>
<comment type="function">
    <text evidence="2">Involved in the cellular defense against the biological effects of O6-methylguanine (O6-MeG) and O4-methylthymine (O4-MeT) in DNA. Repairs the methylated nucleobase in DNA by stoichiometrically transferring the methyl group to a cysteine residue in the enzyme. This is a suicide reaction: the enzyme is irreversibly inactivated.</text>
</comment>
<evidence type="ECO:0000256" key="1">
    <source>
        <dbReference type="ARBA" id="ARBA00001286"/>
    </source>
</evidence>
<evidence type="ECO:0000256" key="4">
    <source>
        <dbReference type="ARBA" id="ARBA00011918"/>
    </source>
</evidence>
<evidence type="ECO:0000256" key="5">
    <source>
        <dbReference type="ARBA" id="ARBA00015377"/>
    </source>
</evidence>
<evidence type="ECO:0000256" key="2">
    <source>
        <dbReference type="ARBA" id="ARBA00003317"/>
    </source>
</evidence>
<organism evidence="12 13">
    <name type="scientific">Methanoculleus frigidifontis</name>
    <dbReference type="NCBI Taxonomy" id="2584085"/>
    <lineage>
        <taxon>Archaea</taxon>
        <taxon>Methanobacteriati</taxon>
        <taxon>Methanobacteriota</taxon>
        <taxon>Stenosarchaea group</taxon>
        <taxon>Methanomicrobia</taxon>
        <taxon>Methanomicrobiales</taxon>
        <taxon>Methanomicrobiaceae</taxon>
        <taxon>Methanoculleus</taxon>
    </lineage>
</organism>
<evidence type="ECO:0000256" key="9">
    <source>
        <dbReference type="ARBA" id="ARBA00023204"/>
    </source>
</evidence>
<dbReference type="RefSeq" id="WP_301664920.1">
    <property type="nucleotide sequence ID" value="NZ_VCYH01000009.1"/>
</dbReference>
<comment type="similarity">
    <text evidence="3">Belongs to the MGMT family.</text>
</comment>
<keyword evidence="13" id="KW-1185">Reference proteome</keyword>
<dbReference type="SUPFAM" id="SSF46767">
    <property type="entry name" value="Methylated DNA-protein cysteine methyltransferase, C-terminal domain"/>
    <property type="match status" value="1"/>
</dbReference>
<comment type="catalytic activity">
    <reaction evidence="1">
        <text>a 4-O-methyl-thymidine in DNA + L-cysteinyl-[protein] = a thymidine in DNA + S-methyl-L-cysteinyl-[protein]</text>
        <dbReference type="Rhea" id="RHEA:53428"/>
        <dbReference type="Rhea" id="RHEA-COMP:10131"/>
        <dbReference type="Rhea" id="RHEA-COMP:10132"/>
        <dbReference type="Rhea" id="RHEA-COMP:13555"/>
        <dbReference type="Rhea" id="RHEA-COMP:13556"/>
        <dbReference type="ChEBI" id="CHEBI:29950"/>
        <dbReference type="ChEBI" id="CHEBI:82612"/>
        <dbReference type="ChEBI" id="CHEBI:137386"/>
        <dbReference type="ChEBI" id="CHEBI:137387"/>
        <dbReference type="EC" id="2.1.1.63"/>
    </reaction>
</comment>
<reference evidence="12" key="1">
    <citation type="submission" date="2019-05" db="EMBL/GenBank/DDBJ databases">
        <title>Methanoculleus sp. FWC-SCC1, a methanogenic archaeon isolated from deep marine cold seep.</title>
        <authorList>
            <person name="Chen Y.-W."/>
            <person name="Chen S.-C."/>
            <person name="Teng N.-H."/>
            <person name="Lai M.-C."/>
        </authorList>
    </citation>
    <scope>NUCLEOTIDE SEQUENCE</scope>
    <source>
        <strain evidence="12">FWC-SCC1</strain>
    </source>
</reference>